<dbReference type="Gene3D" id="3.30.70.2970">
    <property type="entry name" value="Protein of unknown function (DUF541), domain 2"/>
    <property type="match status" value="1"/>
</dbReference>
<evidence type="ECO:0000313" key="3">
    <source>
        <dbReference type="EMBL" id="VDG82264.1"/>
    </source>
</evidence>
<evidence type="ECO:0000313" key="4">
    <source>
        <dbReference type="Proteomes" id="UP000249891"/>
    </source>
</evidence>
<name>A0A2X2TM05_CAPOC</name>
<dbReference type="InterPro" id="IPR007497">
    <property type="entry name" value="SIMPL/DUF541"/>
</dbReference>
<evidence type="ECO:0000313" key="2">
    <source>
        <dbReference type="EMBL" id="SQA78619.1"/>
    </source>
</evidence>
<feature type="signal peptide" evidence="1">
    <location>
        <begin position="1"/>
        <end position="17"/>
    </location>
</feature>
<dbReference type="Pfam" id="PF04402">
    <property type="entry name" value="SIMPL"/>
    <property type="match status" value="1"/>
</dbReference>
<proteinExistence type="predicted"/>
<reference evidence="2 4" key="1">
    <citation type="submission" date="2018-06" db="EMBL/GenBank/DDBJ databases">
        <authorList>
            <consortium name="Pathogen Informatics"/>
            <person name="Doyle S."/>
        </authorList>
    </citation>
    <scope>NUCLEOTIDE SEQUENCE [LARGE SCALE GENOMIC DNA]</scope>
    <source>
        <strain evidence="2 4">NCTC11546</strain>
    </source>
</reference>
<dbReference type="AlphaFoldDB" id="A0A2X2TM05"/>
<dbReference type="Proteomes" id="UP000276733">
    <property type="component" value="Unassembled WGS sequence"/>
</dbReference>
<dbReference type="InterPro" id="IPR052022">
    <property type="entry name" value="26kDa_periplasmic_antigen"/>
</dbReference>
<evidence type="ECO:0000313" key="5">
    <source>
        <dbReference type="Proteomes" id="UP000276733"/>
    </source>
</evidence>
<dbReference type="PANTHER" id="PTHR34387:SF1">
    <property type="entry name" value="PERIPLASMIC IMMUNOGENIC PROTEIN"/>
    <property type="match status" value="1"/>
</dbReference>
<organism evidence="2 4">
    <name type="scientific">Capnocytophaga ochracea</name>
    <dbReference type="NCBI Taxonomy" id="1018"/>
    <lineage>
        <taxon>Bacteria</taxon>
        <taxon>Pseudomonadati</taxon>
        <taxon>Bacteroidota</taxon>
        <taxon>Flavobacteriia</taxon>
        <taxon>Flavobacteriales</taxon>
        <taxon>Flavobacteriaceae</taxon>
        <taxon>Capnocytophaga</taxon>
    </lineage>
</organism>
<dbReference type="GO" id="GO:0006974">
    <property type="term" value="P:DNA damage response"/>
    <property type="evidence" value="ECO:0007669"/>
    <property type="project" value="TreeGrafter"/>
</dbReference>
<dbReference type="EMBL" id="UARG01000017">
    <property type="protein sequence ID" value="SQA78619.1"/>
    <property type="molecule type" value="Genomic_DNA"/>
</dbReference>
<dbReference type="PANTHER" id="PTHR34387">
    <property type="entry name" value="SLR1258 PROTEIN"/>
    <property type="match status" value="1"/>
</dbReference>
<sequence>MKQYILLFSLVSTMAIAQTQTPSVQVVGEGIVYVTPDVVNISISIEREGLDLKNLRQKNSEEVAKVLETLSKELPKENFQTSYVSLYKDDYNKINKYRVLQNITIKLEDISKYDSLMNAIFDAGVNRINSVSFDVKNKEKHLQDARVAAIEDARKKALLYAVSLDQNIGKAIAVKELSSNFNDVQPTFRSSKVSLGSSGAEANDDTLAIGKIAVEAQINVAFELLNK</sequence>
<dbReference type="RefSeq" id="WP_002675347.1">
    <property type="nucleotide sequence ID" value="NZ_CP085961.1"/>
</dbReference>
<dbReference type="Proteomes" id="UP000249891">
    <property type="component" value="Unassembled WGS sequence"/>
</dbReference>
<dbReference type="EMBL" id="UYIQ01000001">
    <property type="protein sequence ID" value="VDG82264.1"/>
    <property type="molecule type" value="Genomic_DNA"/>
</dbReference>
<gene>
    <name evidence="3" type="ORF">NCTC11458_01571</name>
    <name evidence="2" type="ORF">NCTC11546_01859</name>
</gene>
<protein>
    <submittedName>
        <fullName evidence="2">26 kDa periplasmic immunogenic protein</fullName>
    </submittedName>
</protein>
<keyword evidence="1" id="KW-0732">Signal</keyword>
<reference evidence="3 5" key="2">
    <citation type="submission" date="2018-11" db="EMBL/GenBank/DDBJ databases">
        <authorList>
            <consortium name="Pathogen Informatics"/>
        </authorList>
    </citation>
    <scope>NUCLEOTIDE SEQUENCE [LARGE SCALE GENOMIC DNA]</scope>
    <source>
        <strain evidence="3 5">NCTC11458</strain>
    </source>
</reference>
<accession>A0A2X2TM05</accession>
<dbReference type="Gene3D" id="3.30.110.170">
    <property type="entry name" value="Protein of unknown function (DUF541), domain 1"/>
    <property type="match status" value="1"/>
</dbReference>
<evidence type="ECO:0000256" key="1">
    <source>
        <dbReference type="SAM" id="SignalP"/>
    </source>
</evidence>
<feature type="chain" id="PRO_5044071697" evidence="1">
    <location>
        <begin position="18"/>
        <end position="227"/>
    </location>
</feature>